<gene>
    <name evidence="3" type="ORF">TcWFU_006262</name>
</gene>
<dbReference type="InterPro" id="IPR011598">
    <property type="entry name" value="bHLH_dom"/>
</dbReference>
<dbReference type="Proteomes" id="UP001651158">
    <property type="component" value="Unassembled WGS sequence"/>
</dbReference>
<sequence>MRHATSPHWTPDRNTSRRGCYCCVLQYSPWLLRLMSWGHLDGRGASRVRFTHNEIERKRRARLKSETDFLHQQLPNAMYRDKLAVFKAGTELLMRYSNLNGSEARNLILTDNEYSECVLNNFDGFGMRIRCSDAMILMATKNLKRCLGSELGKTLTELISPSELTEGIVRSHLSLSSEERDQLASGQSIARSFILPIVDMPKPADSSRAGYRLLECCGDIVLSPCSNQNGNEPVLQAICRVLEHHPPNQTVPRSRLFSLRLQPDSYLVVELHGLALPTGMSSSDIVGHSLLDLVSPTDRSVIESNLHSAERTGEAKFTIYLGNSSLNSSPVHQFQVVTKAIIICNCLHCLIVDFYPPQQ</sequence>
<proteinExistence type="predicted"/>
<dbReference type="EMBL" id="JAKROA010000002">
    <property type="protein sequence ID" value="KAL5110513.1"/>
    <property type="molecule type" value="Genomic_DNA"/>
</dbReference>
<dbReference type="InterPro" id="IPR000014">
    <property type="entry name" value="PAS"/>
</dbReference>
<accession>A0ABR4QN70</accession>
<comment type="caution">
    <text evidence="3">The sequence shown here is derived from an EMBL/GenBank/DDBJ whole genome shotgun (WGS) entry which is preliminary data.</text>
</comment>
<evidence type="ECO:0000259" key="1">
    <source>
        <dbReference type="PROSITE" id="PS50112"/>
    </source>
</evidence>
<reference evidence="3 4" key="1">
    <citation type="journal article" date="2022" name="Front. Cell. Infect. Microbiol.">
        <title>The Genomes of Two Strains of Taenia crassiceps the Animal Model for the Study of Human Cysticercosis.</title>
        <authorList>
            <person name="Bobes R.J."/>
            <person name="Estrada K."/>
            <person name="Rios-Valencia D.G."/>
            <person name="Calderon-Gallegos A."/>
            <person name="de la Torre P."/>
            <person name="Carrero J.C."/>
            <person name="Sanchez-Flores A."/>
            <person name="Laclette J.P."/>
        </authorList>
    </citation>
    <scope>NUCLEOTIDE SEQUENCE [LARGE SCALE GENOMIC DNA]</scope>
    <source>
        <strain evidence="3">WFUcys</strain>
    </source>
</reference>
<evidence type="ECO:0000313" key="4">
    <source>
        <dbReference type="Proteomes" id="UP001651158"/>
    </source>
</evidence>
<feature type="domain" description="PAS" evidence="1">
    <location>
        <begin position="278"/>
        <end position="313"/>
    </location>
</feature>
<evidence type="ECO:0000313" key="3">
    <source>
        <dbReference type="EMBL" id="KAL5110513.1"/>
    </source>
</evidence>
<name>A0ABR4QN70_9CEST</name>
<dbReference type="SUPFAM" id="SSF47459">
    <property type="entry name" value="HLH, helix-loop-helix DNA-binding domain"/>
    <property type="match status" value="1"/>
</dbReference>
<evidence type="ECO:0000259" key="2">
    <source>
        <dbReference type="PROSITE" id="PS50888"/>
    </source>
</evidence>
<organism evidence="3 4">
    <name type="scientific">Taenia crassiceps</name>
    <dbReference type="NCBI Taxonomy" id="6207"/>
    <lineage>
        <taxon>Eukaryota</taxon>
        <taxon>Metazoa</taxon>
        <taxon>Spiralia</taxon>
        <taxon>Lophotrochozoa</taxon>
        <taxon>Platyhelminthes</taxon>
        <taxon>Cestoda</taxon>
        <taxon>Eucestoda</taxon>
        <taxon>Cyclophyllidea</taxon>
        <taxon>Taeniidae</taxon>
        <taxon>Taenia</taxon>
    </lineage>
</organism>
<dbReference type="PROSITE" id="PS50112">
    <property type="entry name" value="PAS"/>
    <property type="match status" value="1"/>
</dbReference>
<dbReference type="InterPro" id="IPR036638">
    <property type="entry name" value="HLH_DNA-bd_sf"/>
</dbReference>
<feature type="domain" description="BHLH" evidence="2">
    <location>
        <begin position="47"/>
        <end position="96"/>
    </location>
</feature>
<keyword evidence="4" id="KW-1185">Reference proteome</keyword>
<dbReference type="Gene3D" id="4.10.280.10">
    <property type="entry name" value="Helix-loop-helix DNA-binding domain"/>
    <property type="match status" value="1"/>
</dbReference>
<dbReference type="PROSITE" id="PS50888">
    <property type="entry name" value="BHLH"/>
    <property type="match status" value="1"/>
</dbReference>
<protein>
    <recommendedName>
        <fullName evidence="5">BHLH domain-containing protein</fullName>
    </recommendedName>
</protein>
<evidence type="ECO:0008006" key="5">
    <source>
        <dbReference type="Google" id="ProtNLM"/>
    </source>
</evidence>